<dbReference type="HOGENOM" id="CLU_3139155_0_0_10"/>
<evidence type="ECO:0000313" key="1">
    <source>
        <dbReference type="EMBL" id="KDR50969.1"/>
    </source>
</evidence>
<accession>A0A069QFZ9</accession>
<comment type="caution">
    <text evidence="1">The sequence shown here is derived from an EMBL/GenBank/DDBJ whole genome shotgun (WGS) entry which is preliminary data.</text>
</comment>
<sequence length="49" mass="5655">MALAIFSPFHLFTLSPLRSKARCLPRYVTYCCQYSSNNIITRQFTAILP</sequence>
<protein>
    <submittedName>
        <fullName evidence="1">Uncharacterized protein</fullName>
    </submittedName>
</protein>
<gene>
    <name evidence="1" type="ORF">HMPREF1991_02993</name>
</gene>
<dbReference type="AlphaFoldDB" id="A0A069QFZ9"/>
<proteinExistence type="predicted"/>
<name>A0A069QFZ9_HOYLO</name>
<keyword evidence="2" id="KW-1185">Reference proteome</keyword>
<dbReference type="EMBL" id="JNGW01000129">
    <property type="protein sequence ID" value="KDR50969.1"/>
    <property type="molecule type" value="Genomic_DNA"/>
</dbReference>
<organism evidence="1 2">
    <name type="scientific">Hoylesella loescheii DSM 19665 = JCM 12249 = ATCC 15930</name>
    <dbReference type="NCBI Taxonomy" id="1122985"/>
    <lineage>
        <taxon>Bacteria</taxon>
        <taxon>Pseudomonadati</taxon>
        <taxon>Bacteroidota</taxon>
        <taxon>Bacteroidia</taxon>
        <taxon>Bacteroidales</taxon>
        <taxon>Prevotellaceae</taxon>
        <taxon>Hoylesella</taxon>
    </lineage>
</organism>
<reference evidence="1 2" key="1">
    <citation type="submission" date="2013-08" db="EMBL/GenBank/DDBJ databases">
        <authorList>
            <person name="Weinstock G."/>
            <person name="Sodergren E."/>
            <person name="Wylie T."/>
            <person name="Fulton L."/>
            <person name="Fulton R."/>
            <person name="Fronick C."/>
            <person name="O'Laughlin M."/>
            <person name="Godfrey J."/>
            <person name="Miner T."/>
            <person name="Herter B."/>
            <person name="Appelbaum E."/>
            <person name="Cordes M."/>
            <person name="Lek S."/>
            <person name="Wollam A."/>
            <person name="Pepin K.H."/>
            <person name="Palsikar V.B."/>
            <person name="Mitreva M."/>
            <person name="Wilson R.K."/>
        </authorList>
    </citation>
    <scope>NUCLEOTIDE SEQUENCE [LARGE SCALE GENOMIC DNA]</scope>
    <source>
        <strain evidence="1 2">ATCC 15930</strain>
    </source>
</reference>
<dbReference type="PATRIC" id="fig|1122985.7.peg.3095"/>
<dbReference type="Proteomes" id="UP000027442">
    <property type="component" value="Unassembled WGS sequence"/>
</dbReference>
<evidence type="ECO:0000313" key="2">
    <source>
        <dbReference type="Proteomes" id="UP000027442"/>
    </source>
</evidence>